<name>A0A087TJ13_STEMI</name>
<organism evidence="2 3">
    <name type="scientific">Stegodyphus mimosarum</name>
    <name type="common">African social velvet spider</name>
    <dbReference type="NCBI Taxonomy" id="407821"/>
    <lineage>
        <taxon>Eukaryota</taxon>
        <taxon>Metazoa</taxon>
        <taxon>Ecdysozoa</taxon>
        <taxon>Arthropoda</taxon>
        <taxon>Chelicerata</taxon>
        <taxon>Arachnida</taxon>
        <taxon>Araneae</taxon>
        <taxon>Araneomorphae</taxon>
        <taxon>Entelegynae</taxon>
        <taxon>Eresoidea</taxon>
        <taxon>Eresidae</taxon>
        <taxon>Stegodyphus</taxon>
    </lineage>
</organism>
<feature type="compositionally biased region" description="Basic residues" evidence="1">
    <location>
        <begin position="1"/>
        <end position="11"/>
    </location>
</feature>
<dbReference type="AlphaFoldDB" id="A0A087TJ13"/>
<feature type="region of interest" description="Disordered" evidence="1">
    <location>
        <begin position="1"/>
        <end position="30"/>
    </location>
</feature>
<dbReference type="OMA" id="CIPFHKR"/>
<dbReference type="OrthoDB" id="6338233at2759"/>
<feature type="compositionally biased region" description="Polar residues" evidence="1">
    <location>
        <begin position="17"/>
        <end position="30"/>
    </location>
</feature>
<proteinExistence type="predicted"/>
<evidence type="ECO:0000256" key="1">
    <source>
        <dbReference type="SAM" id="MobiDB-lite"/>
    </source>
</evidence>
<dbReference type="InterPro" id="IPR026187">
    <property type="entry name" value="Aven"/>
</dbReference>
<dbReference type="EMBL" id="KK115425">
    <property type="protein sequence ID" value="KFM65102.1"/>
    <property type="molecule type" value="Genomic_DNA"/>
</dbReference>
<evidence type="ECO:0000313" key="3">
    <source>
        <dbReference type="Proteomes" id="UP000054359"/>
    </source>
</evidence>
<protein>
    <submittedName>
        <fullName evidence="2">Cell death regulator Aven</fullName>
    </submittedName>
</protein>
<evidence type="ECO:0000313" key="2">
    <source>
        <dbReference type="EMBL" id="KFM65102.1"/>
    </source>
</evidence>
<accession>A0A087TJ13</accession>
<dbReference type="GO" id="GO:0010972">
    <property type="term" value="P:negative regulation of G2/M transition of mitotic cell cycle"/>
    <property type="evidence" value="ECO:0007669"/>
    <property type="project" value="TreeGrafter"/>
</dbReference>
<reference evidence="2 3" key="1">
    <citation type="submission" date="2013-11" db="EMBL/GenBank/DDBJ databases">
        <title>Genome sequencing of Stegodyphus mimosarum.</title>
        <authorList>
            <person name="Bechsgaard J."/>
        </authorList>
    </citation>
    <scope>NUCLEOTIDE SEQUENCE [LARGE SCALE GENOMIC DNA]</scope>
</reference>
<feature type="non-terminal residue" evidence="2">
    <location>
        <position position="285"/>
    </location>
</feature>
<dbReference type="PANTHER" id="PTHR16524">
    <property type="entry name" value="CELL DEATH REGULATOR AVEN"/>
    <property type="match status" value="1"/>
</dbReference>
<dbReference type="Proteomes" id="UP000054359">
    <property type="component" value="Unassembled WGS sequence"/>
</dbReference>
<sequence>MTPAPRKKNSHKRETGDNQQTCKKNFKSNSETNVIENKDTVSIQEICSDTSKEGKKYAKRTVESNWFKYEEPVINPLADQMRGVDFEVALSYSGGSESQLQLQNEKDWDDINSYEKYVAIDFQDLALAIKCIPFHKRFNLPEDIFNEQQISCFCASAAGSRKLYKTNLSNVEKNPVEIQPVESQNLIESCEAEEIEDNITRPFTIEEKTGSMLESLASTLSLKNWAQDKTDNINIKPKEETPKAADDLDFLLSLSITPKSVVNDEKVIEKKSPNVDDWLNSILDD</sequence>
<gene>
    <name evidence="2" type="ORF">X975_23710</name>
</gene>
<keyword evidence="3" id="KW-1185">Reference proteome</keyword>
<dbReference type="PANTHER" id="PTHR16524:SF2">
    <property type="entry name" value="CELL DEATH REGULATOR AVEN"/>
    <property type="match status" value="1"/>
</dbReference>
<dbReference type="STRING" id="407821.A0A087TJ13"/>